<sequence>MAAPWSPPPSTAPATGAVAGCRPVAAPCLAVPYVFRHLAAAAWPSAHRPPLLQPWAPPARDPPSASPWFSCASSVRQGCLPAAFSCRDQDPVLAPLVTSPPHHPSRARVRVAPYLPPPRTSDHLLRQGLGKSLDSDSSRPASSTSAP</sequence>
<dbReference type="AlphaFoldDB" id="M8AJF6"/>
<dbReference type="EMBL" id="KD048288">
    <property type="protein sequence ID" value="EMS65110.1"/>
    <property type="molecule type" value="Genomic_DNA"/>
</dbReference>
<evidence type="ECO:0000256" key="1">
    <source>
        <dbReference type="SAM" id="MobiDB-lite"/>
    </source>
</evidence>
<reference evidence="2" key="1">
    <citation type="journal article" date="2013" name="Nature">
        <title>Draft genome of the wheat A-genome progenitor Triticum urartu.</title>
        <authorList>
            <person name="Ling H.Q."/>
            <person name="Zhao S."/>
            <person name="Liu D."/>
            <person name="Wang J."/>
            <person name="Sun H."/>
            <person name="Zhang C."/>
            <person name="Fan H."/>
            <person name="Li D."/>
            <person name="Dong L."/>
            <person name="Tao Y."/>
            <person name="Gao C."/>
            <person name="Wu H."/>
            <person name="Li Y."/>
            <person name="Cui Y."/>
            <person name="Guo X."/>
            <person name="Zheng S."/>
            <person name="Wang B."/>
            <person name="Yu K."/>
            <person name="Liang Q."/>
            <person name="Yang W."/>
            <person name="Lou X."/>
            <person name="Chen J."/>
            <person name="Feng M."/>
            <person name="Jian J."/>
            <person name="Zhang X."/>
            <person name="Luo G."/>
            <person name="Jiang Y."/>
            <person name="Liu J."/>
            <person name="Wang Z."/>
            <person name="Sha Y."/>
            <person name="Zhang B."/>
            <person name="Wu H."/>
            <person name="Tang D."/>
            <person name="Shen Q."/>
            <person name="Xue P."/>
            <person name="Zou S."/>
            <person name="Wang X."/>
            <person name="Liu X."/>
            <person name="Wang F."/>
            <person name="Yang Y."/>
            <person name="An X."/>
            <person name="Dong Z."/>
            <person name="Zhang K."/>
            <person name="Zhang X."/>
            <person name="Luo M.C."/>
            <person name="Dvorak J."/>
            <person name="Tong Y."/>
            <person name="Wang J."/>
            <person name="Yang H."/>
            <person name="Li Z."/>
            <person name="Wang D."/>
            <person name="Zhang A."/>
            <person name="Wang J."/>
        </authorList>
    </citation>
    <scope>NUCLEOTIDE SEQUENCE</scope>
</reference>
<protein>
    <submittedName>
        <fullName evidence="2">Uncharacterized protein</fullName>
    </submittedName>
</protein>
<organism evidence="2">
    <name type="scientific">Triticum urartu</name>
    <name type="common">Red wild einkorn</name>
    <name type="synonym">Crithodium urartu</name>
    <dbReference type="NCBI Taxonomy" id="4572"/>
    <lineage>
        <taxon>Eukaryota</taxon>
        <taxon>Viridiplantae</taxon>
        <taxon>Streptophyta</taxon>
        <taxon>Embryophyta</taxon>
        <taxon>Tracheophyta</taxon>
        <taxon>Spermatophyta</taxon>
        <taxon>Magnoliopsida</taxon>
        <taxon>Liliopsida</taxon>
        <taxon>Poales</taxon>
        <taxon>Poaceae</taxon>
        <taxon>BOP clade</taxon>
        <taxon>Pooideae</taxon>
        <taxon>Triticodae</taxon>
        <taxon>Triticeae</taxon>
        <taxon>Triticinae</taxon>
        <taxon>Triticum</taxon>
    </lineage>
</organism>
<evidence type="ECO:0000313" key="2">
    <source>
        <dbReference type="EMBL" id="EMS65110.1"/>
    </source>
</evidence>
<proteinExistence type="predicted"/>
<accession>M8AJF6</accession>
<name>M8AJF6_TRIUA</name>
<gene>
    <name evidence="2" type="ORF">TRIUR3_26280</name>
</gene>
<feature type="region of interest" description="Disordered" evidence="1">
    <location>
        <begin position="93"/>
        <end position="147"/>
    </location>
</feature>
<feature type="compositionally biased region" description="Low complexity" evidence="1">
    <location>
        <begin position="138"/>
        <end position="147"/>
    </location>
</feature>